<evidence type="ECO:0000259" key="1">
    <source>
        <dbReference type="PROSITE" id="PS50943"/>
    </source>
</evidence>
<dbReference type="InterPro" id="IPR010982">
    <property type="entry name" value="Lambda_DNA-bd_dom_sf"/>
</dbReference>
<reference evidence="3" key="1">
    <citation type="submission" date="2018-03" db="EMBL/GenBank/DDBJ databases">
        <authorList>
            <person name="Rodrigo-Torres L."/>
            <person name="Arahal R. D."/>
            <person name="Lucena T."/>
        </authorList>
    </citation>
    <scope>NUCLEOTIDE SEQUENCE [LARGE SCALE GENOMIC DNA]</scope>
    <source>
        <strain evidence="3">CECT 7615</strain>
    </source>
</reference>
<dbReference type="EMBL" id="ONZG01000002">
    <property type="protein sequence ID" value="SPJ27648.1"/>
    <property type="molecule type" value="Genomic_DNA"/>
</dbReference>
<dbReference type="SUPFAM" id="SSF47413">
    <property type="entry name" value="lambda repressor-like DNA-binding domains"/>
    <property type="match status" value="1"/>
</dbReference>
<accession>A0A2R8C5E8</accession>
<dbReference type="OrthoDB" id="9792157at2"/>
<dbReference type="AlphaFoldDB" id="A0A2R8C5E8"/>
<evidence type="ECO:0000313" key="3">
    <source>
        <dbReference type="Proteomes" id="UP000244898"/>
    </source>
</evidence>
<name>A0A2R8C5E8_9RHOB</name>
<dbReference type="Pfam" id="PF13560">
    <property type="entry name" value="HTH_31"/>
    <property type="match status" value="1"/>
</dbReference>
<dbReference type="Gene3D" id="1.10.260.40">
    <property type="entry name" value="lambda repressor-like DNA-binding domains"/>
    <property type="match status" value="1"/>
</dbReference>
<dbReference type="Proteomes" id="UP000244898">
    <property type="component" value="Unassembled WGS sequence"/>
</dbReference>
<feature type="domain" description="HTH cro/C1-type" evidence="1">
    <location>
        <begin position="11"/>
        <end position="66"/>
    </location>
</feature>
<dbReference type="InterPro" id="IPR001387">
    <property type="entry name" value="Cro/C1-type_HTH"/>
</dbReference>
<sequence>MYSDMDISNRLKQARMEAGFRSAQEAADRFGWTASTYAAHENGTRGMKPDAIERYAKAFRSDPCFIAFGTQNSKPSIAGVSDRVLREVIQLIMEHDGARDAAPSEIADLIIDLCHYAKQSGGTGLSNIVDFAFARHAGKAG</sequence>
<dbReference type="SMART" id="SM00530">
    <property type="entry name" value="HTH_XRE"/>
    <property type="match status" value="1"/>
</dbReference>
<gene>
    <name evidence="2" type="ORF">TRM7615_01138</name>
</gene>
<dbReference type="CDD" id="cd00093">
    <property type="entry name" value="HTH_XRE"/>
    <property type="match status" value="1"/>
</dbReference>
<keyword evidence="3" id="KW-1185">Reference proteome</keyword>
<dbReference type="PROSITE" id="PS50943">
    <property type="entry name" value="HTH_CROC1"/>
    <property type="match status" value="1"/>
</dbReference>
<protein>
    <recommendedName>
        <fullName evidence="1">HTH cro/C1-type domain-containing protein</fullName>
    </recommendedName>
</protein>
<organism evidence="2 3">
    <name type="scientific">Falsiruegeria mediterranea M17</name>
    <dbReference type="NCBI Taxonomy" id="1200281"/>
    <lineage>
        <taxon>Bacteria</taxon>
        <taxon>Pseudomonadati</taxon>
        <taxon>Pseudomonadota</taxon>
        <taxon>Alphaproteobacteria</taxon>
        <taxon>Rhodobacterales</taxon>
        <taxon>Roseobacteraceae</taxon>
        <taxon>Falsiruegeria</taxon>
    </lineage>
</organism>
<evidence type="ECO:0000313" key="2">
    <source>
        <dbReference type="EMBL" id="SPJ27648.1"/>
    </source>
</evidence>
<proteinExistence type="predicted"/>
<dbReference type="GO" id="GO:0003677">
    <property type="term" value="F:DNA binding"/>
    <property type="evidence" value="ECO:0007669"/>
    <property type="project" value="InterPro"/>
</dbReference>